<keyword evidence="4" id="KW-0808">Transferase</keyword>
<evidence type="ECO:0000313" key="13">
    <source>
        <dbReference type="EMBL" id="KAE8679525.1"/>
    </source>
</evidence>
<keyword evidence="3" id="KW-0723">Serine/threonine-protein kinase</keyword>
<dbReference type="AlphaFoldDB" id="A0A6A2YAH0"/>
<feature type="compositionally biased region" description="Low complexity" evidence="11">
    <location>
        <begin position="1"/>
        <end position="20"/>
    </location>
</feature>
<protein>
    <recommendedName>
        <fullName evidence="2">non-specific serine/threonine protein kinase</fullName>
        <ecNumber evidence="2">2.7.11.1</ecNumber>
    </recommendedName>
</protein>
<keyword evidence="5 10" id="KW-0547">Nucleotide-binding</keyword>
<gene>
    <name evidence="13" type="ORF">F3Y22_tig00111398pilonHSYRG00067</name>
</gene>
<dbReference type="Gene3D" id="1.10.510.10">
    <property type="entry name" value="Transferase(Phosphotransferase) domain 1"/>
    <property type="match status" value="1"/>
</dbReference>
<evidence type="ECO:0000256" key="5">
    <source>
        <dbReference type="ARBA" id="ARBA00022741"/>
    </source>
</evidence>
<dbReference type="PROSITE" id="PS50011">
    <property type="entry name" value="PROTEIN_KINASE_DOM"/>
    <property type="match status" value="1"/>
</dbReference>
<evidence type="ECO:0000256" key="3">
    <source>
        <dbReference type="ARBA" id="ARBA00022527"/>
    </source>
</evidence>
<evidence type="ECO:0000256" key="4">
    <source>
        <dbReference type="ARBA" id="ARBA00022679"/>
    </source>
</evidence>
<evidence type="ECO:0000256" key="9">
    <source>
        <dbReference type="ARBA" id="ARBA00048679"/>
    </source>
</evidence>
<evidence type="ECO:0000256" key="6">
    <source>
        <dbReference type="ARBA" id="ARBA00022777"/>
    </source>
</evidence>
<evidence type="ECO:0000256" key="1">
    <source>
        <dbReference type="ARBA" id="ARBA00005527"/>
    </source>
</evidence>
<dbReference type="EC" id="2.7.11.1" evidence="2"/>
<comment type="catalytic activity">
    <reaction evidence="9">
        <text>L-seryl-[protein] + ATP = O-phospho-L-seryl-[protein] + ADP + H(+)</text>
        <dbReference type="Rhea" id="RHEA:17989"/>
        <dbReference type="Rhea" id="RHEA-COMP:9863"/>
        <dbReference type="Rhea" id="RHEA-COMP:11604"/>
        <dbReference type="ChEBI" id="CHEBI:15378"/>
        <dbReference type="ChEBI" id="CHEBI:29999"/>
        <dbReference type="ChEBI" id="CHEBI:30616"/>
        <dbReference type="ChEBI" id="CHEBI:83421"/>
        <dbReference type="ChEBI" id="CHEBI:456216"/>
        <dbReference type="EC" id="2.7.11.1"/>
    </reaction>
</comment>
<comment type="caution">
    <text evidence="13">The sequence shown here is derived from an EMBL/GenBank/DDBJ whole genome shotgun (WGS) entry which is preliminary data.</text>
</comment>
<dbReference type="InterPro" id="IPR039192">
    <property type="entry name" value="STKc_GSK3"/>
</dbReference>
<keyword evidence="14" id="KW-1185">Reference proteome</keyword>
<keyword evidence="6 13" id="KW-0418">Kinase</keyword>
<dbReference type="InterPro" id="IPR011009">
    <property type="entry name" value="Kinase-like_dom_sf"/>
</dbReference>
<dbReference type="CDD" id="cd14137">
    <property type="entry name" value="STKc_GSK3"/>
    <property type="match status" value="1"/>
</dbReference>
<dbReference type="GO" id="GO:0005737">
    <property type="term" value="C:cytoplasm"/>
    <property type="evidence" value="ECO:0007669"/>
    <property type="project" value="TreeGrafter"/>
</dbReference>
<sequence length="386" mass="43531">MDSTSSESVASSSNVASVNVMEKSGLDRLPNEMHEMRIRDAKTSGHDDKDVGANVIKGNGTETGQIITTVVSGRSGHPKQTISYMAEHVVGTGSFGVVFQAKCLERGESVAIKKVLQDKRYKNRELQIMHLLDHPNTVQLKHYFFSSTDTNELYLNLVLEYIPETVFRVSKHYCRMNRHMPMIFVQLYTYQVNPYTHQLKICDFGSAKMCPVNPTYHIYAHDIIGLLNIFGATEYTTAIDMWSVGCVMGELLLGQPMFPGESGVDQLVEIIKKLGTPTREEIKCMNPKYTEFRFPQIKAHPWHKIFNRRISPDAVDLVSRLLQYSPNLRCTALEACAHPFFDDLRDPTACLPNGLALPPLFDFTDQELAGASAELRQRLIPEQART</sequence>
<accession>A0A6A2YAH0</accession>
<dbReference type="InterPro" id="IPR017441">
    <property type="entry name" value="Protein_kinase_ATP_BS"/>
</dbReference>
<dbReference type="FunFam" id="3.30.200.20:FF:000009">
    <property type="entry name" value="Glycogen synthase kinase-3 beta"/>
    <property type="match status" value="1"/>
</dbReference>
<evidence type="ECO:0000256" key="8">
    <source>
        <dbReference type="ARBA" id="ARBA00047899"/>
    </source>
</evidence>
<evidence type="ECO:0000256" key="7">
    <source>
        <dbReference type="ARBA" id="ARBA00022840"/>
    </source>
</evidence>
<evidence type="ECO:0000259" key="12">
    <source>
        <dbReference type="PROSITE" id="PS50011"/>
    </source>
</evidence>
<dbReference type="Proteomes" id="UP000436088">
    <property type="component" value="Unassembled WGS sequence"/>
</dbReference>
<evidence type="ECO:0000256" key="10">
    <source>
        <dbReference type="PROSITE-ProRule" id="PRU10141"/>
    </source>
</evidence>
<comment type="catalytic activity">
    <reaction evidence="8">
        <text>L-threonyl-[protein] + ATP = O-phospho-L-threonyl-[protein] + ADP + H(+)</text>
        <dbReference type="Rhea" id="RHEA:46608"/>
        <dbReference type="Rhea" id="RHEA-COMP:11060"/>
        <dbReference type="Rhea" id="RHEA-COMP:11605"/>
        <dbReference type="ChEBI" id="CHEBI:15378"/>
        <dbReference type="ChEBI" id="CHEBI:30013"/>
        <dbReference type="ChEBI" id="CHEBI:30616"/>
        <dbReference type="ChEBI" id="CHEBI:61977"/>
        <dbReference type="ChEBI" id="CHEBI:456216"/>
        <dbReference type="EC" id="2.7.11.1"/>
    </reaction>
</comment>
<dbReference type="GO" id="GO:0004674">
    <property type="term" value="F:protein serine/threonine kinase activity"/>
    <property type="evidence" value="ECO:0007669"/>
    <property type="project" value="UniProtKB-KW"/>
</dbReference>
<dbReference type="InterPro" id="IPR000719">
    <property type="entry name" value="Prot_kinase_dom"/>
</dbReference>
<feature type="binding site" evidence="10">
    <location>
        <position position="114"/>
    </location>
    <ligand>
        <name>ATP</name>
        <dbReference type="ChEBI" id="CHEBI:30616"/>
    </ligand>
</feature>
<dbReference type="GO" id="GO:0005524">
    <property type="term" value="F:ATP binding"/>
    <property type="evidence" value="ECO:0007669"/>
    <property type="project" value="UniProtKB-UniRule"/>
</dbReference>
<dbReference type="Pfam" id="PF00069">
    <property type="entry name" value="Pkinase"/>
    <property type="match status" value="2"/>
</dbReference>
<dbReference type="PROSITE" id="PS00107">
    <property type="entry name" value="PROTEIN_KINASE_ATP"/>
    <property type="match status" value="1"/>
</dbReference>
<evidence type="ECO:0000313" key="14">
    <source>
        <dbReference type="Proteomes" id="UP000436088"/>
    </source>
</evidence>
<dbReference type="PANTHER" id="PTHR24057">
    <property type="entry name" value="GLYCOGEN SYNTHASE KINASE-3 ALPHA"/>
    <property type="match status" value="1"/>
</dbReference>
<dbReference type="Gene3D" id="3.30.200.20">
    <property type="entry name" value="Phosphorylase Kinase, domain 1"/>
    <property type="match status" value="1"/>
</dbReference>
<dbReference type="GO" id="GO:0030154">
    <property type="term" value="P:cell differentiation"/>
    <property type="evidence" value="ECO:0007669"/>
    <property type="project" value="TreeGrafter"/>
</dbReference>
<keyword evidence="7 10" id="KW-0067">ATP-binding</keyword>
<dbReference type="GO" id="GO:0007165">
    <property type="term" value="P:signal transduction"/>
    <property type="evidence" value="ECO:0007669"/>
    <property type="project" value="TreeGrafter"/>
</dbReference>
<dbReference type="InterPro" id="IPR050591">
    <property type="entry name" value="GSK-3"/>
</dbReference>
<evidence type="ECO:0000256" key="2">
    <source>
        <dbReference type="ARBA" id="ARBA00012513"/>
    </source>
</evidence>
<organism evidence="13 14">
    <name type="scientific">Hibiscus syriacus</name>
    <name type="common">Rose of Sharon</name>
    <dbReference type="NCBI Taxonomy" id="106335"/>
    <lineage>
        <taxon>Eukaryota</taxon>
        <taxon>Viridiplantae</taxon>
        <taxon>Streptophyta</taxon>
        <taxon>Embryophyta</taxon>
        <taxon>Tracheophyta</taxon>
        <taxon>Spermatophyta</taxon>
        <taxon>Magnoliopsida</taxon>
        <taxon>eudicotyledons</taxon>
        <taxon>Gunneridae</taxon>
        <taxon>Pentapetalae</taxon>
        <taxon>rosids</taxon>
        <taxon>malvids</taxon>
        <taxon>Malvales</taxon>
        <taxon>Malvaceae</taxon>
        <taxon>Malvoideae</taxon>
        <taxon>Hibiscus</taxon>
    </lineage>
</organism>
<dbReference type="SUPFAM" id="SSF56112">
    <property type="entry name" value="Protein kinase-like (PK-like)"/>
    <property type="match status" value="1"/>
</dbReference>
<dbReference type="PANTHER" id="PTHR24057:SF60">
    <property type="entry name" value="SHAGGY-RELATED PROTEIN KINASE THETA"/>
    <property type="match status" value="1"/>
</dbReference>
<dbReference type="EMBL" id="VEPZ02001330">
    <property type="protein sequence ID" value="KAE8679525.1"/>
    <property type="molecule type" value="Genomic_DNA"/>
</dbReference>
<evidence type="ECO:0000256" key="11">
    <source>
        <dbReference type="SAM" id="MobiDB-lite"/>
    </source>
</evidence>
<dbReference type="GO" id="GO:0005634">
    <property type="term" value="C:nucleus"/>
    <property type="evidence" value="ECO:0007669"/>
    <property type="project" value="TreeGrafter"/>
</dbReference>
<reference evidence="13" key="1">
    <citation type="submission" date="2019-09" db="EMBL/GenBank/DDBJ databases">
        <title>Draft genome information of white flower Hibiscus syriacus.</title>
        <authorList>
            <person name="Kim Y.-M."/>
        </authorList>
    </citation>
    <scope>NUCLEOTIDE SEQUENCE [LARGE SCALE GENOMIC DNA]</scope>
    <source>
        <strain evidence="13">YM2019G1</strain>
    </source>
</reference>
<comment type="similarity">
    <text evidence="1">Belongs to the protein kinase superfamily. CMGC Ser/Thr protein kinase family. GSK-3 subfamily.</text>
</comment>
<name>A0A6A2YAH0_HIBSY</name>
<feature type="domain" description="Protein kinase" evidence="12">
    <location>
        <begin position="84"/>
        <end position="341"/>
    </location>
</feature>
<feature type="region of interest" description="Disordered" evidence="11">
    <location>
        <begin position="1"/>
        <end position="26"/>
    </location>
</feature>
<proteinExistence type="inferred from homology"/>